<protein>
    <submittedName>
        <fullName evidence="8">ADP-ribosylation factor GTPase-activating protein effector protein 2</fullName>
    </submittedName>
</protein>
<dbReference type="Pfam" id="PF05154">
    <property type="entry name" value="TM2"/>
    <property type="match status" value="1"/>
</dbReference>
<comment type="subcellular location">
    <subcellularLocation>
        <location evidence="1">Membrane</location>
        <topology evidence="1">Multi-pass membrane protein</topology>
    </subcellularLocation>
</comment>
<feature type="compositionally biased region" description="Polar residues" evidence="6">
    <location>
        <begin position="357"/>
        <end position="401"/>
    </location>
</feature>
<organism evidence="8 9">
    <name type="scientific">Blattamonas nauphoetae</name>
    <dbReference type="NCBI Taxonomy" id="2049346"/>
    <lineage>
        <taxon>Eukaryota</taxon>
        <taxon>Metamonada</taxon>
        <taxon>Preaxostyla</taxon>
        <taxon>Oxymonadida</taxon>
        <taxon>Blattamonas</taxon>
    </lineage>
</organism>
<dbReference type="InterPro" id="IPR007829">
    <property type="entry name" value="TM2"/>
</dbReference>
<feature type="compositionally biased region" description="Low complexity" evidence="6">
    <location>
        <begin position="431"/>
        <end position="463"/>
    </location>
</feature>
<evidence type="ECO:0000313" key="8">
    <source>
        <dbReference type="EMBL" id="KAK2946979.1"/>
    </source>
</evidence>
<proteinExistence type="predicted"/>
<feature type="compositionally biased region" description="Acidic residues" evidence="6">
    <location>
        <begin position="197"/>
        <end position="210"/>
    </location>
</feature>
<dbReference type="SMART" id="SM00105">
    <property type="entry name" value="ArfGap"/>
    <property type="match status" value="1"/>
</dbReference>
<feature type="compositionally biased region" description="Basic and acidic residues" evidence="6">
    <location>
        <begin position="547"/>
        <end position="575"/>
    </location>
</feature>
<feature type="compositionally biased region" description="Basic and acidic residues" evidence="6">
    <location>
        <begin position="233"/>
        <end position="275"/>
    </location>
</feature>
<feature type="compositionally biased region" description="Basic and acidic residues" evidence="6">
    <location>
        <begin position="288"/>
        <end position="300"/>
    </location>
</feature>
<dbReference type="PRINTS" id="PR00405">
    <property type="entry name" value="REVINTRACTNG"/>
</dbReference>
<feature type="compositionally biased region" description="Basic residues" evidence="6">
    <location>
        <begin position="219"/>
        <end position="232"/>
    </location>
</feature>
<keyword evidence="4" id="KW-0472">Membrane</keyword>
<evidence type="ECO:0000259" key="7">
    <source>
        <dbReference type="PROSITE" id="PS50115"/>
    </source>
</evidence>
<keyword evidence="2" id="KW-0812">Transmembrane</keyword>
<evidence type="ECO:0000256" key="5">
    <source>
        <dbReference type="PROSITE-ProRule" id="PRU00288"/>
    </source>
</evidence>
<feature type="region of interest" description="Disordered" evidence="6">
    <location>
        <begin position="719"/>
        <end position="742"/>
    </location>
</feature>
<dbReference type="PANTHER" id="PTHR46419">
    <property type="entry name" value="ADP-RIBOSYLATION FACTOR GTPASE-ACTIVATING PROTEIN AGD5"/>
    <property type="match status" value="1"/>
</dbReference>
<evidence type="ECO:0000256" key="4">
    <source>
        <dbReference type="ARBA" id="ARBA00023136"/>
    </source>
</evidence>
<feature type="compositionally biased region" description="Basic residues" evidence="6">
    <location>
        <begin position="523"/>
        <end position="546"/>
    </location>
</feature>
<gene>
    <name evidence="8" type="ORF">BLNAU_18065</name>
</gene>
<feature type="region of interest" description="Disordered" evidence="6">
    <location>
        <begin position="170"/>
        <end position="401"/>
    </location>
</feature>
<comment type="caution">
    <text evidence="8">The sequence shown here is derived from an EMBL/GenBank/DDBJ whole genome shotgun (WGS) entry which is preliminary data.</text>
</comment>
<dbReference type="PANTHER" id="PTHR46419:SF3">
    <property type="entry name" value="ADP-RIBOSYLATION FACTOR GTPASE-ACTIVATING PROTEIN AGD15-RELATED"/>
    <property type="match status" value="1"/>
</dbReference>
<name>A0ABQ9X5C9_9EUKA</name>
<sequence>MASEDKRLQLKFKSILEKTLEQPGNTHCADCRARKPAWTSITFGIFICTDCSGIHRSLGTRYSFVKSVTMDVWNQQQVEMMITMGNNRANSVMEATMPTDFAIPRDQSGRTEFIRNKYQNKVWVRRDIPLPPEYASLVKPVPLLPYLRALVSTDPPREFLPKPSLKYLNLERRETDENKSKRQKKEKRKSKKKVESSESEEEESESETESSESSSSDSRRRRKKQKREKRHERRQERAERKAERKLEKTTKKIEKKTERQEEKSDKKMEKAERKAQKQKMKGINELFDTPKKGKKSEEKRKKTKSSSKSDSDSKNEDSDSDSDIIDLDEQTTPYVPPTAYRPPSPPQDHSPLEHSSSDLATALPQPSLTNVDKQVDSPQSANTEQPPNALPSLSSDQVSPSLVDSLAQYPAVPQDFLVEPKKNGGVSVVFASHPSTPHSSSPAPVDQLNRSSSSLSPGSKTLSHPYDPSYILPAQSPTLSEVFTNEMMKNDSEPERKHKKRRERESEEESSSSEESSLSSTERRRRRKKRKAEKRAAKEKRRAERRARREERHEAKAKGRSPKNEQTEKEPKQEEDSIAMQMSEAPVKEKVVIDWTDKNLFMDVKWPDNIGSTVSGGIPAWGNGQFSKNMACGLAALTLVGLDGLHRFYLGDICCGLCLFFSLGGCCIGQLIDCCRMGSMVKERNKKIKSTVKEKIRSRTAATQGQPGMVAYVQQPQPYPAPQGYAPPGPATAMADPAYPQA</sequence>
<dbReference type="InterPro" id="IPR038508">
    <property type="entry name" value="ArfGAP_dom_sf"/>
</dbReference>
<evidence type="ECO:0000256" key="1">
    <source>
        <dbReference type="ARBA" id="ARBA00004141"/>
    </source>
</evidence>
<feature type="compositionally biased region" description="Acidic residues" evidence="6">
    <location>
        <begin position="318"/>
        <end position="329"/>
    </location>
</feature>
<dbReference type="InterPro" id="IPR044520">
    <property type="entry name" value="ARF_GAP_AGD5/15"/>
</dbReference>
<feature type="compositionally biased region" description="Pro residues" evidence="6">
    <location>
        <begin position="334"/>
        <end position="348"/>
    </location>
</feature>
<dbReference type="InterPro" id="IPR037278">
    <property type="entry name" value="ARFGAP/RecO"/>
</dbReference>
<evidence type="ECO:0000313" key="9">
    <source>
        <dbReference type="Proteomes" id="UP001281761"/>
    </source>
</evidence>
<feature type="compositionally biased region" description="Basic residues" evidence="6">
    <location>
        <begin position="181"/>
        <end position="192"/>
    </location>
</feature>
<reference evidence="8 9" key="1">
    <citation type="journal article" date="2022" name="bioRxiv">
        <title>Genomics of Preaxostyla Flagellates Illuminates Evolutionary Transitions and the Path Towards Mitochondrial Loss.</title>
        <authorList>
            <person name="Novak L.V.F."/>
            <person name="Treitli S.C."/>
            <person name="Pyrih J."/>
            <person name="Halakuc P."/>
            <person name="Pipaliya S.V."/>
            <person name="Vacek V."/>
            <person name="Brzon O."/>
            <person name="Soukal P."/>
            <person name="Eme L."/>
            <person name="Dacks J.B."/>
            <person name="Karnkowska A."/>
            <person name="Elias M."/>
            <person name="Hampl V."/>
        </authorList>
    </citation>
    <scope>NUCLEOTIDE SEQUENCE [LARGE SCALE GENOMIC DNA]</scope>
    <source>
        <strain evidence="8">NAU3</strain>
        <tissue evidence="8">Gut</tissue>
    </source>
</reference>
<dbReference type="Proteomes" id="UP001281761">
    <property type="component" value="Unassembled WGS sequence"/>
</dbReference>
<keyword evidence="3" id="KW-1133">Transmembrane helix</keyword>
<evidence type="ECO:0000256" key="2">
    <source>
        <dbReference type="ARBA" id="ARBA00022692"/>
    </source>
</evidence>
<dbReference type="PROSITE" id="PS50115">
    <property type="entry name" value="ARFGAP"/>
    <property type="match status" value="1"/>
</dbReference>
<keyword evidence="5" id="KW-0479">Metal-binding</keyword>
<dbReference type="SUPFAM" id="SSF57863">
    <property type="entry name" value="ArfGap/RecO-like zinc finger"/>
    <property type="match status" value="1"/>
</dbReference>
<dbReference type="Gene3D" id="1.10.220.150">
    <property type="entry name" value="Arf GTPase activating protein"/>
    <property type="match status" value="1"/>
</dbReference>
<feature type="region of interest" description="Disordered" evidence="6">
    <location>
        <begin position="427"/>
        <end position="583"/>
    </location>
</feature>
<feature type="compositionally biased region" description="Pro residues" evidence="6">
    <location>
        <begin position="719"/>
        <end position="730"/>
    </location>
</feature>
<keyword evidence="5" id="KW-0863">Zinc-finger</keyword>
<evidence type="ECO:0000256" key="3">
    <source>
        <dbReference type="ARBA" id="ARBA00022989"/>
    </source>
</evidence>
<accession>A0ABQ9X5C9</accession>
<dbReference type="EMBL" id="JARBJD010000213">
    <property type="protein sequence ID" value="KAK2946979.1"/>
    <property type="molecule type" value="Genomic_DNA"/>
</dbReference>
<feature type="compositionally biased region" description="Basic and acidic residues" evidence="6">
    <location>
        <begin position="170"/>
        <end position="180"/>
    </location>
</feature>
<dbReference type="InterPro" id="IPR001164">
    <property type="entry name" value="ArfGAP_dom"/>
</dbReference>
<dbReference type="Pfam" id="PF01412">
    <property type="entry name" value="ArfGap"/>
    <property type="match status" value="1"/>
</dbReference>
<feature type="domain" description="Arf-GAP" evidence="7">
    <location>
        <begin position="13"/>
        <end position="124"/>
    </location>
</feature>
<keyword evidence="9" id="KW-1185">Reference proteome</keyword>
<keyword evidence="5" id="KW-0862">Zinc</keyword>
<dbReference type="CDD" id="cd08204">
    <property type="entry name" value="ArfGap"/>
    <property type="match status" value="1"/>
</dbReference>
<evidence type="ECO:0000256" key="6">
    <source>
        <dbReference type="SAM" id="MobiDB-lite"/>
    </source>
</evidence>
<feature type="compositionally biased region" description="Basic and acidic residues" evidence="6">
    <location>
        <begin position="307"/>
        <end position="317"/>
    </location>
</feature>